<keyword evidence="12" id="KW-1185">Reference proteome</keyword>
<dbReference type="GO" id="GO:0006865">
    <property type="term" value="P:amino acid transport"/>
    <property type="evidence" value="ECO:0007669"/>
    <property type="project" value="UniProtKB-UniRule"/>
</dbReference>
<dbReference type="InterPro" id="IPR005892">
    <property type="entry name" value="Gly-betaine_transp_ATP-bd"/>
</dbReference>
<dbReference type="InterPro" id="IPR003593">
    <property type="entry name" value="AAA+_ATPase"/>
</dbReference>
<keyword evidence="5 8" id="KW-0067">ATP-binding</keyword>
<dbReference type="SMART" id="SM00382">
    <property type="entry name" value="AAA"/>
    <property type="match status" value="1"/>
</dbReference>
<dbReference type="Pfam" id="PF00005">
    <property type="entry name" value="ABC_tran"/>
    <property type="match status" value="1"/>
</dbReference>
<name>A0A853H6L6_9BURK</name>
<dbReference type="GO" id="GO:0006970">
    <property type="term" value="P:response to osmotic stress"/>
    <property type="evidence" value="ECO:0007669"/>
    <property type="project" value="UniProtKB-ARBA"/>
</dbReference>
<comment type="subunit">
    <text evidence="8">The complex is probably composed of two ATP-binding proteins, two transmembrane proteins and a solute-binding protein.</text>
</comment>
<dbReference type="EMBL" id="JACCEV010000004">
    <property type="protein sequence ID" value="NYT86785.1"/>
    <property type="molecule type" value="Genomic_DNA"/>
</dbReference>
<dbReference type="InterPro" id="IPR000644">
    <property type="entry name" value="CBS_dom"/>
</dbReference>
<comment type="catalytic activity">
    <reaction evidence="8">
        <text>a quaternary ammonium(out) + ATP + H2O = a quaternary ammonium(in) + ADP + phosphate + H(+)</text>
        <dbReference type="Rhea" id="RHEA:11036"/>
        <dbReference type="ChEBI" id="CHEBI:15377"/>
        <dbReference type="ChEBI" id="CHEBI:15378"/>
        <dbReference type="ChEBI" id="CHEBI:30616"/>
        <dbReference type="ChEBI" id="CHEBI:35267"/>
        <dbReference type="ChEBI" id="CHEBI:43474"/>
        <dbReference type="ChEBI" id="CHEBI:456216"/>
    </reaction>
</comment>
<dbReference type="FunFam" id="3.40.50.300:FF:000201">
    <property type="entry name" value="Glycine betaine/L-proline ABC transporter ATP-binding protein"/>
    <property type="match status" value="1"/>
</dbReference>
<accession>A0A853H6L6</accession>
<keyword evidence="8" id="KW-0997">Cell inner membrane</keyword>
<organism evidence="11 12">
    <name type="scientific">Pollutimonas harenae</name>
    <dbReference type="NCBI Taxonomy" id="657015"/>
    <lineage>
        <taxon>Bacteria</taxon>
        <taxon>Pseudomonadati</taxon>
        <taxon>Pseudomonadota</taxon>
        <taxon>Betaproteobacteria</taxon>
        <taxon>Burkholderiales</taxon>
        <taxon>Alcaligenaceae</taxon>
        <taxon>Pollutimonas</taxon>
    </lineage>
</organism>
<dbReference type="PROSITE" id="PS51371">
    <property type="entry name" value="CBS"/>
    <property type="match status" value="1"/>
</dbReference>
<evidence type="ECO:0000256" key="5">
    <source>
        <dbReference type="ARBA" id="ARBA00022840"/>
    </source>
</evidence>
<evidence type="ECO:0000259" key="10">
    <source>
        <dbReference type="PROSITE" id="PS51371"/>
    </source>
</evidence>
<evidence type="ECO:0000313" key="11">
    <source>
        <dbReference type="EMBL" id="NYT86785.1"/>
    </source>
</evidence>
<dbReference type="NCBIfam" id="TIGR01186">
    <property type="entry name" value="proV"/>
    <property type="match status" value="1"/>
</dbReference>
<dbReference type="InterPro" id="IPR027417">
    <property type="entry name" value="P-loop_NTPase"/>
</dbReference>
<keyword evidence="2 8" id="KW-0813">Transport</keyword>
<comment type="similarity">
    <text evidence="1 8">Belongs to the ABC transporter superfamily.</text>
</comment>
<dbReference type="GO" id="GO:0015418">
    <property type="term" value="F:ABC-type quaternary ammonium compound transporting activity"/>
    <property type="evidence" value="ECO:0007669"/>
    <property type="project" value="UniProtKB-EC"/>
</dbReference>
<dbReference type="GO" id="GO:0005886">
    <property type="term" value="C:plasma membrane"/>
    <property type="evidence" value="ECO:0007669"/>
    <property type="project" value="UniProtKB-SubCell"/>
</dbReference>
<evidence type="ECO:0000313" key="12">
    <source>
        <dbReference type="Proteomes" id="UP000554144"/>
    </source>
</evidence>
<evidence type="ECO:0000256" key="3">
    <source>
        <dbReference type="ARBA" id="ARBA00022475"/>
    </source>
</evidence>
<reference evidence="11 12" key="1">
    <citation type="submission" date="2020-07" db="EMBL/GenBank/DDBJ databases">
        <title>Taxonomic revisions and descriptions of new bacterial species based on genomic comparisons in the high-G+C-content subgroup of the family Alcaligenaceae.</title>
        <authorList>
            <person name="Szabo A."/>
            <person name="Felfoldi T."/>
        </authorList>
    </citation>
    <scope>NUCLEOTIDE SEQUENCE [LARGE SCALE GENOMIC DNA]</scope>
    <source>
        <strain evidence="11 12">DSM 25667</strain>
    </source>
</reference>
<dbReference type="Proteomes" id="UP000554144">
    <property type="component" value="Unassembled WGS sequence"/>
</dbReference>
<evidence type="ECO:0000256" key="2">
    <source>
        <dbReference type="ARBA" id="ARBA00022448"/>
    </source>
</evidence>
<evidence type="ECO:0000256" key="8">
    <source>
        <dbReference type="RuleBase" id="RU369116"/>
    </source>
</evidence>
<dbReference type="EC" id="7.6.2.9" evidence="8"/>
<proteinExistence type="inferred from homology"/>
<evidence type="ECO:0000256" key="1">
    <source>
        <dbReference type="ARBA" id="ARBA00005417"/>
    </source>
</evidence>
<sequence length="343" mass="37759">MSNSIKISCKNLWQLFGKGAAGFLDKHQFNPSDADLESAGLIAAIRDVSFDVHAGEILVIMGLSGSGKSTLVRCMTRLVEPTSGQIMFDGVDLLQASFASLTDIRRRKMGMVFQNFGLLPHRTVLDNVAFPLEIQNVAKETRLAKARELVATVGLEGREHHFPRQLSGGQQQRVGIARSLIGECDVWFLDEPFSALDPLIRREMQDEFVSLQSRLNKSIVFVTHDFDEAVRLGDRIAIMKDGRLAQIGTAEELLLNPANDYVKKFVQHAPRAKLITTRQIMVPAQAGAVSLADEGSHVIKATDVLEKIAQRVIESERALPVVDGAGLLVGQVSREHLARALFQ</sequence>
<dbReference type="InterPro" id="IPR003439">
    <property type="entry name" value="ABC_transporter-like_ATP-bd"/>
</dbReference>
<evidence type="ECO:0000256" key="7">
    <source>
        <dbReference type="PROSITE-ProRule" id="PRU00703"/>
    </source>
</evidence>
<dbReference type="GO" id="GO:0005524">
    <property type="term" value="F:ATP binding"/>
    <property type="evidence" value="ECO:0007669"/>
    <property type="project" value="UniProtKB-UniRule"/>
</dbReference>
<dbReference type="SUPFAM" id="SSF52540">
    <property type="entry name" value="P-loop containing nucleoside triphosphate hydrolases"/>
    <property type="match status" value="1"/>
</dbReference>
<evidence type="ECO:0000256" key="4">
    <source>
        <dbReference type="ARBA" id="ARBA00022741"/>
    </source>
</evidence>
<protein>
    <recommendedName>
        <fullName evidence="8">Quaternary amine transport ATP-binding protein</fullName>
        <ecNumber evidence="8">7.6.2.9</ecNumber>
    </recommendedName>
</protein>
<dbReference type="AlphaFoldDB" id="A0A853H6L6"/>
<dbReference type="InterPro" id="IPR051921">
    <property type="entry name" value="ABC_osmolyte_uptake_ATP-bind"/>
</dbReference>
<keyword evidence="3" id="KW-1003">Cell membrane</keyword>
<gene>
    <name evidence="11" type="ORF">H0A62_14360</name>
</gene>
<dbReference type="RefSeq" id="WP_130039922.1">
    <property type="nucleotide sequence ID" value="NZ_JACCEV010000004.1"/>
</dbReference>
<dbReference type="PROSITE" id="PS00211">
    <property type="entry name" value="ABC_TRANSPORTER_1"/>
    <property type="match status" value="1"/>
</dbReference>
<dbReference type="OrthoDB" id="9802264at2"/>
<dbReference type="InterPro" id="IPR017871">
    <property type="entry name" value="ABC_transporter-like_CS"/>
</dbReference>
<dbReference type="Gene3D" id="3.40.50.300">
    <property type="entry name" value="P-loop containing nucleotide triphosphate hydrolases"/>
    <property type="match status" value="1"/>
</dbReference>
<feature type="domain" description="ABC transporter" evidence="9">
    <location>
        <begin position="29"/>
        <end position="266"/>
    </location>
</feature>
<comment type="caution">
    <text evidence="11">The sequence shown here is derived from an EMBL/GenBank/DDBJ whole genome shotgun (WGS) entry which is preliminary data.</text>
</comment>
<dbReference type="PANTHER" id="PTHR43869">
    <property type="entry name" value="GLYCINE BETAINE/PROLINE BETAINE TRANSPORT SYSTEM ATP-BINDING PROTEIN PROV"/>
    <property type="match status" value="1"/>
</dbReference>
<keyword evidence="7" id="KW-0129">CBS domain</keyword>
<keyword evidence="4 8" id="KW-0547">Nucleotide-binding</keyword>
<dbReference type="PROSITE" id="PS50893">
    <property type="entry name" value="ABC_TRANSPORTER_2"/>
    <property type="match status" value="1"/>
</dbReference>
<dbReference type="PANTHER" id="PTHR43869:SF1">
    <property type="entry name" value="GLYCINE BETAINE_PROLINE BETAINE TRANSPORT SYSTEM ATP-BINDING PROTEIN PROV"/>
    <property type="match status" value="1"/>
</dbReference>
<feature type="domain" description="CBS" evidence="10">
    <location>
        <begin position="281"/>
        <end position="343"/>
    </location>
</feature>
<keyword evidence="6" id="KW-0029">Amino-acid transport</keyword>
<keyword evidence="8" id="KW-0472">Membrane</keyword>
<evidence type="ECO:0000259" key="9">
    <source>
        <dbReference type="PROSITE" id="PS50893"/>
    </source>
</evidence>
<dbReference type="GO" id="GO:0016887">
    <property type="term" value="F:ATP hydrolysis activity"/>
    <property type="evidence" value="ECO:0007669"/>
    <property type="project" value="UniProtKB-UniRule"/>
</dbReference>
<comment type="subcellular location">
    <subcellularLocation>
        <location evidence="8">Cell inner membrane</location>
        <topology evidence="8">Peripheral membrane protein</topology>
    </subcellularLocation>
</comment>
<dbReference type="GO" id="GO:0031460">
    <property type="term" value="P:glycine betaine transport"/>
    <property type="evidence" value="ECO:0007669"/>
    <property type="project" value="InterPro"/>
</dbReference>
<evidence type="ECO:0000256" key="6">
    <source>
        <dbReference type="ARBA" id="ARBA00022970"/>
    </source>
</evidence>